<dbReference type="InterPro" id="IPR047216">
    <property type="entry name" value="Endonuclease_DUF559_bact"/>
</dbReference>
<dbReference type="InterPro" id="IPR011335">
    <property type="entry name" value="Restrct_endonuc-II-like"/>
</dbReference>
<proteinExistence type="predicted"/>
<organism evidence="2 3">
    <name type="scientific">Thioflexithrix psekupsensis</name>
    <dbReference type="NCBI Taxonomy" id="1570016"/>
    <lineage>
        <taxon>Bacteria</taxon>
        <taxon>Pseudomonadati</taxon>
        <taxon>Pseudomonadota</taxon>
        <taxon>Gammaproteobacteria</taxon>
        <taxon>Thiotrichales</taxon>
        <taxon>Thioflexithrix</taxon>
    </lineage>
</organism>
<dbReference type="RefSeq" id="WP_086489258.1">
    <property type="nucleotide sequence ID" value="NZ_MSLT01000023.1"/>
</dbReference>
<gene>
    <name evidence="2" type="ORF">TPSD3_14435</name>
</gene>
<dbReference type="CDD" id="cd01038">
    <property type="entry name" value="Endonuclease_DUF559"/>
    <property type="match status" value="1"/>
</dbReference>
<dbReference type="PANTHER" id="PTHR38590">
    <property type="entry name" value="BLL0828 PROTEIN"/>
    <property type="match status" value="1"/>
</dbReference>
<dbReference type="SUPFAM" id="SSF52980">
    <property type="entry name" value="Restriction endonuclease-like"/>
    <property type="match status" value="1"/>
</dbReference>
<keyword evidence="3" id="KW-1185">Reference proteome</keyword>
<evidence type="ECO:0000313" key="3">
    <source>
        <dbReference type="Proteomes" id="UP000194798"/>
    </source>
</evidence>
<name>A0A251X4J3_9GAMM</name>
<comment type="caution">
    <text evidence="2">The sequence shown here is derived from an EMBL/GenBank/DDBJ whole genome shotgun (WGS) entry which is preliminary data.</text>
</comment>
<sequence length="124" mass="15117">MSTEKIKLVHPNILLCARELRHSVTTQESKLWEYLRNKRFHGLKFRRQHPIHRFILDFFCYEHQLAIEIDGSHHFEMEQQNYDFARTQWLKERNIKLLRFTNIEINKHIDDVLRKIASECGLES</sequence>
<feature type="domain" description="DUF559" evidence="1">
    <location>
        <begin position="15"/>
        <end position="120"/>
    </location>
</feature>
<dbReference type="InterPro" id="IPR007569">
    <property type="entry name" value="DUF559"/>
</dbReference>
<dbReference type="Proteomes" id="UP000194798">
    <property type="component" value="Unassembled WGS sequence"/>
</dbReference>
<reference evidence="2 3" key="1">
    <citation type="submission" date="2016-12" db="EMBL/GenBank/DDBJ databases">
        <title>Thioflexothrix psekupsii D3 genome sequencing and assembly.</title>
        <authorList>
            <person name="Fomenkov A."/>
            <person name="Vincze T."/>
            <person name="Grabovich M."/>
            <person name="Anton B.P."/>
            <person name="Dubinina G."/>
            <person name="Orlova M."/>
            <person name="Belousova E."/>
            <person name="Roberts R.J."/>
        </authorList>
    </citation>
    <scope>NUCLEOTIDE SEQUENCE [LARGE SCALE GENOMIC DNA]</scope>
    <source>
        <strain evidence="2">D3</strain>
    </source>
</reference>
<dbReference type="AlphaFoldDB" id="A0A251X4J3"/>
<dbReference type="EMBL" id="MSLT01000023">
    <property type="protein sequence ID" value="OUD12310.1"/>
    <property type="molecule type" value="Genomic_DNA"/>
</dbReference>
<evidence type="ECO:0000313" key="2">
    <source>
        <dbReference type="EMBL" id="OUD12310.1"/>
    </source>
</evidence>
<evidence type="ECO:0000259" key="1">
    <source>
        <dbReference type="Pfam" id="PF04480"/>
    </source>
</evidence>
<dbReference type="Pfam" id="PF04480">
    <property type="entry name" value="DUF559"/>
    <property type="match status" value="1"/>
</dbReference>
<dbReference type="PANTHER" id="PTHR38590:SF1">
    <property type="entry name" value="BLL0828 PROTEIN"/>
    <property type="match status" value="1"/>
</dbReference>
<dbReference type="Gene3D" id="3.40.960.10">
    <property type="entry name" value="VSR Endonuclease"/>
    <property type="match status" value="1"/>
</dbReference>
<dbReference type="OrthoDB" id="9798754at2"/>
<protein>
    <recommendedName>
        <fullName evidence="1">DUF559 domain-containing protein</fullName>
    </recommendedName>
</protein>
<accession>A0A251X4J3</accession>